<dbReference type="Pfam" id="PF25601">
    <property type="entry name" value="AAA_lid_14"/>
    <property type="match status" value="1"/>
</dbReference>
<dbReference type="InterPro" id="IPR011006">
    <property type="entry name" value="CheY-like_superfamily"/>
</dbReference>
<keyword evidence="3" id="KW-0067">ATP-binding</keyword>
<evidence type="ECO:0000313" key="11">
    <source>
        <dbReference type="Proteomes" id="UP000183974"/>
    </source>
</evidence>
<dbReference type="Pfam" id="PF02954">
    <property type="entry name" value="HTH_8"/>
    <property type="match status" value="1"/>
</dbReference>
<dbReference type="STRING" id="337701.SAMN05444398_10832"/>
<dbReference type="SUPFAM" id="SSF52540">
    <property type="entry name" value="P-loop containing nucleoside triphosphate hydrolases"/>
    <property type="match status" value="1"/>
</dbReference>
<feature type="modified residue" description="4-aspartylphosphate" evidence="7">
    <location>
        <position position="56"/>
    </location>
</feature>
<evidence type="ECO:0000256" key="1">
    <source>
        <dbReference type="ARBA" id="ARBA00022553"/>
    </source>
</evidence>
<dbReference type="EMBL" id="FRBR01000008">
    <property type="protein sequence ID" value="SHL97533.1"/>
    <property type="molecule type" value="Genomic_DNA"/>
</dbReference>
<evidence type="ECO:0000256" key="5">
    <source>
        <dbReference type="ARBA" id="ARBA00023015"/>
    </source>
</evidence>
<evidence type="ECO:0000256" key="3">
    <source>
        <dbReference type="ARBA" id="ARBA00022840"/>
    </source>
</evidence>
<dbReference type="PROSITE" id="PS50045">
    <property type="entry name" value="SIGMA54_INTERACT_4"/>
    <property type="match status" value="1"/>
</dbReference>
<dbReference type="PANTHER" id="PTHR32071:SF29">
    <property type="entry name" value="PHOSPHOGLYCERATE TRANSPORT SYSTEM TRANSCRIPTIONAL REGULATORY PROTEIN PGTA"/>
    <property type="match status" value="1"/>
</dbReference>
<dbReference type="Gene3D" id="1.10.10.60">
    <property type="entry name" value="Homeodomain-like"/>
    <property type="match status" value="1"/>
</dbReference>
<evidence type="ECO:0000256" key="4">
    <source>
        <dbReference type="ARBA" id="ARBA00023012"/>
    </source>
</evidence>
<dbReference type="PANTHER" id="PTHR32071">
    <property type="entry name" value="TRANSCRIPTIONAL REGULATORY PROTEIN"/>
    <property type="match status" value="1"/>
</dbReference>
<protein>
    <submittedName>
        <fullName evidence="10">Two-component system, NtrC family, C4-dicarboxylate transport response regulator DctD</fullName>
    </submittedName>
</protein>
<dbReference type="AlphaFoldDB" id="A0A1M7F0P8"/>
<dbReference type="GO" id="GO:0000160">
    <property type="term" value="P:phosphorelay signal transduction system"/>
    <property type="evidence" value="ECO:0007669"/>
    <property type="project" value="UniProtKB-KW"/>
</dbReference>
<dbReference type="SMART" id="SM00448">
    <property type="entry name" value="REC"/>
    <property type="match status" value="1"/>
</dbReference>
<dbReference type="InterPro" id="IPR002197">
    <property type="entry name" value="HTH_Fis"/>
</dbReference>
<keyword evidence="5" id="KW-0805">Transcription regulation</keyword>
<dbReference type="Gene3D" id="3.40.50.2300">
    <property type="match status" value="1"/>
</dbReference>
<dbReference type="Gene3D" id="3.40.50.300">
    <property type="entry name" value="P-loop containing nucleotide triphosphate hydrolases"/>
    <property type="match status" value="1"/>
</dbReference>
<dbReference type="Pfam" id="PF00072">
    <property type="entry name" value="Response_reg"/>
    <property type="match status" value="1"/>
</dbReference>
<dbReference type="GO" id="GO:0043565">
    <property type="term" value="F:sequence-specific DNA binding"/>
    <property type="evidence" value="ECO:0007669"/>
    <property type="project" value="InterPro"/>
</dbReference>
<dbReference type="InterPro" id="IPR001789">
    <property type="entry name" value="Sig_transdc_resp-reg_receiver"/>
</dbReference>
<dbReference type="Gene3D" id="1.10.8.60">
    <property type="match status" value="1"/>
</dbReference>
<dbReference type="Pfam" id="PF14532">
    <property type="entry name" value="Sigma54_activ_2"/>
    <property type="match status" value="1"/>
</dbReference>
<evidence type="ECO:0000259" key="9">
    <source>
        <dbReference type="PROSITE" id="PS50110"/>
    </source>
</evidence>
<sequence length="413" mass="44220">MSATPETVLVVDDDAAVREALIQTLELADLQVIAAGSFIEAKDHITAGFAGVILSDIRMPGRDGFHLLGHAQAVDGELPVILLTGEGDIPMAVEAMGQGAFDFLEKPCAADDLLPVLQRALQTRALVLENRHLKVQLETGDPAARMLHGTSRIAEDLRRRIRAVARTGAEVLVTGPPGAGVSRVAEVLHLMSPFAGGPFVKRPAAALEVGALDEALSAARGGSLFLDEIAALPRPAQYALLERIEQGPEARVIAGATADLAAELQAGRMHAELYYRLDVMPVRIPALSERPEDIPVLFRQYVAQAAEQAGLPVPEISPDHLAALMAQDWPGNARSLMSAAMRFVLGMPEESQAAAELGLAEQMARVERSLLVAALGRQNGRASEAAKALKLPRKTFYDKLARYGIKPEDYRRG</sequence>
<reference evidence="10 11" key="1">
    <citation type="submission" date="2016-11" db="EMBL/GenBank/DDBJ databases">
        <authorList>
            <person name="Jaros S."/>
            <person name="Januszkiewicz K."/>
            <person name="Wedrychowicz H."/>
        </authorList>
    </citation>
    <scope>NUCLEOTIDE SEQUENCE [LARGE SCALE GENOMIC DNA]</scope>
    <source>
        <strain evidence="10 11">DSM 29589</strain>
    </source>
</reference>
<feature type="domain" description="Response regulatory" evidence="9">
    <location>
        <begin position="7"/>
        <end position="121"/>
    </location>
</feature>
<dbReference type="InterPro" id="IPR058031">
    <property type="entry name" value="AAA_lid_NorR"/>
</dbReference>
<feature type="domain" description="Sigma-54 factor interaction" evidence="8">
    <location>
        <begin position="147"/>
        <end position="345"/>
    </location>
</feature>
<evidence type="ECO:0000256" key="7">
    <source>
        <dbReference type="PROSITE-ProRule" id="PRU00169"/>
    </source>
</evidence>
<dbReference type="CDD" id="cd17549">
    <property type="entry name" value="REC_DctD-like"/>
    <property type="match status" value="1"/>
</dbReference>
<organism evidence="10 11">
    <name type="scientific">Roseovarius pacificus</name>
    <dbReference type="NCBI Taxonomy" id="337701"/>
    <lineage>
        <taxon>Bacteria</taxon>
        <taxon>Pseudomonadati</taxon>
        <taxon>Pseudomonadota</taxon>
        <taxon>Alphaproteobacteria</taxon>
        <taxon>Rhodobacterales</taxon>
        <taxon>Roseobacteraceae</taxon>
        <taxon>Roseovarius</taxon>
    </lineage>
</organism>
<dbReference type="GO" id="GO:0006355">
    <property type="term" value="P:regulation of DNA-templated transcription"/>
    <property type="evidence" value="ECO:0007669"/>
    <property type="project" value="InterPro"/>
</dbReference>
<keyword evidence="4" id="KW-0902">Two-component regulatory system</keyword>
<keyword evidence="6" id="KW-0804">Transcription</keyword>
<name>A0A1M7F0P8_9RHOB</name>
<dbReference type="Proteomes" id="UP000183974">
    <property type="component" value="Unassembled WGS sequence"/>
</dbReference>
<evidence type="ECO:0000256" key="2">
    <source>
        <dbReference type="ARBA" id="ARBA00022741"/>
    </source>
</evidence>
<keyword evidence="11" id="KW-1185">Reference proteome</keyword>
<proteinExistence type="predicted"/>
<keyword evidence="2" id="KW-0547">Nucleotide-binding</keyword>
<keyword evidence="1 7" id="KW-0597">Phosphoprotein</keyword>
<dbReference type="InterPro" id="IPR002078">
    <property type="entry name" value="Sigma_54_int"/>
</dbReference>
<dbReference type="FunFam" id="3.40.50.2300:FF:000018">
    <property type="entry name" value="DNA-binding transcriptional regulator NtrC"/>
    <property type="match status" value="1"/>
</dbReference>
<dbReference type="InterPro" id="IPR027417">
    <property type="entry name" value="P-loop_NTPase"/>
</dbReference>
<dbReference type="PROSITE" id="PS50110">
    <property type="entry name" value="RESPONSE_REGULATORY"/>
    <property type="match status" value="1"/>
</dbReference>
<dbReference type="RefSeq" id="WP_073035341.1">
    <property type="nucleotide sequence ID" value="NZ_BMLR01000009.1"/>
</dbReference>
<evidence type="ECO:0000256" key="6">
    <source>
        <dbReference type="ARBA" id="ARBA00023163"/>
    </source>
</evidence>
<accession>A0A1M7F0P8</accession>
<dbReference type="PRINTS" id="PR01590">
    <property type="entry name" value="HTHFIS"/>
</dbReference>
<gene>
    <name evidence="10" type="ORF">SAMN05444398_10832</name>
</gene>
<evidence type="ECO:0000259" key="8">
    <source>
        <dbReference type="PROSITE" id="PS50045"/>
    </source>
</evidence>
<dbReference type="SUPFAM" id="SSF46689">
    <property type="entry name" value="Homeodomain-like"/>
    <property type="match status" value="1"/>
</dbReference>
<dbReference type="SUPFAM" id="SSF52172">
    <property type="entry name" value="CheY-like"/>
    <property type="match status" value="1"/>
</dbReference>
<dbReference type="InterPro" id="IPR009057">
    <property type="entry name" value="Homeodomain-like_sf"/>
</dbReference>
<evidence type="ECO:0000313" key="10">
    <source>
        <dbReference type="EMBL" id="SHL97533.1"/>
    </source>
</evidence>
<dbReference type="GO" id="GO:0005524">
    <property type="term" value="F:ATP binding"/>
    <property type="evidence" value="ECO:0007669"/>
    <property type="project" value="UniProtKB-KW"/>
</dbReference>
<dbReference type="OrthoDB" id="9802388at2"/>